<evidence type="ECO:0000256" key="6">
    <source>
        <dbReference type="ARBA" id="ARBA00022968"/>
    </source>
</evidence>
<dbReference type="Pfam" id="PF03100">
    <property type="entry name" value="CcmE"/>
    <property type="match status" value="1"/>
</dbReference>
<evidence type="ECO:0000256" key="10">
    <source>
        <dbReference type="HAMAP-Rule" id="MF_01959"/>
    </source>
</evidence>
<dbReference type="InterPro" id="IPR004329">
    <property type="entry name" value="CcmE"/>
</dbReference>
<dbReference type="GO" id="GO:0017003">
    <property type="term" value="P:protein-heme linkage"/>
    <property type="evidence" value="ECO:0007669"/>
    <property type="project" value="UniProtKB-UniRule"/>
</dbReference>
<keyword evidence="9 10" id="KW-0472">Membrane</keyword>
<dbReference type="Proteomes" id="UP000305041">
    <property type="component" value="Unassembled WGS sequence"/>
</dbReference>
<reference evidence="13 16" key="2">
    <citation type="submission" date="2019-12" db="EMBL/GenBank/DDBJ databases">
        <authorList>
            <person name="Zhang Y.-J."/>
        </authorList>
    </citation>
    <scope>NUCLEOTIDE SEQUENCE [LARGE SCALE GENOMIC DNA]</scope>
    <source>
        <strain evidence="13 16">H18S-6</strain>
    </source>
</reference>
<evidence type="ECO:0000256" key="5">
    <source>
        <dbReference type="ARBA" id="ARBA00022748"/>
    </source>
</evidence>
<dbReference type="NCBIfam" id="NF009731">
    <property type="entry name" value="PRK13254.1-5"/>
    <property type="match status" value="1"/>
</dbReference>
<keyword evidence="15" id="KW-1185">Reference proteome</keyword>
<dbReference type="PANTHER" id="PTHR34128:SF2">
    <property type="entry name" value="CYTOCHROME C-TYPE BIOGENESIS PROTEIN CCME HOMOLOG, MITOCHONDRIAL"/>
    <property type="match status" value="1"/>
</dbReference>
<reference evidence="14 15" key="1">
    <citation type="submission" date="2019-05" db="EMBL/GenBank/DDBJ databases">
        <title>Draft genome sequence of Pelagicola sp. DSW4-44.</title>
        <authorList>
            <person name="Oh J."/>
        </authorList>
    </citation>
    <scope>NUCLEOTIDE SEQUENCE [LARGE SCALE GENOMIC DNA]</scope>
    <source>
        <strain evidence="14 15">DSW4-44</strain>
    </source>
</reference>
<evidence type="ECO:0000256" key="9">
    <source>
        <dbReference type="ARBA" id="ARBA00023136"/>
    </source>
</evidence>
<evidence type="ECO:0000256" key="12">
    <source>
        <dbReference type="SAM" id="Phobius"/>
    </source>
</evidence>
<accession>A0A6A4RJX6</accession>
<dbReference type="EMBL" id="VAUA01000013">
    <property type="protein sequence ID" value="TLP56435.1"/>
    <property type="molecule type" value="Genomic_DNA"/>
</dbReference>
<sequence>MKTLKKRRRVQIILVSAVALVVATGLIGYALQDGINFFRAPSEVMAEPPKPSEVFRIGGLVEEGTLVRGQGEIISFSVTDGGASIPVTYAGVLPDLFEENQGMIGTGSYVDGVFEATEILAKHDETYMPKEVVDALKEQGVYVEPES</sequence>
<keyword evidence="6 10" id="KW-0735">Signal-anchor</keyword>
<dbReference type="SUPFAM" id="SSF82093">
    <property type="entry name" value="Heme chaperone CcmE"/>
    <property type="match status" value="1"/>
</dbReference>
<evidence type="ECO:0000256" key="4">
    <source>
        <dbReference type="ARBA" id="ARBA00022723"/>
    </source>
</evidence>
<name>A0A5R8YTL3_9RHOB</name>
<evidence type="ECO:0000256" key="1">
    <source>
        <dbReference type="ARBA" id="ARBA00004370"/>
    </source>
</evidence>
<keyword evidence="8 10" id="KW-0408">Iron</keyword>
<dbReference type="EMBL" id="WSFO01000002">
    <property type="protein sequence ID" value="KAE9631704.1"/>
    <property type="molecule type" value="Genomic_DNA"/>
</dbReference>
<dbReference type="AlphaFoldDB" id="A0A5R8YTL3"/>
<proteinExistence type="inferred from homology"/>
<comment type="similarity">
    <text evidence="10">Belongs to the CcmE/CycJ family.</text>
</comment>
<evidence type="ECO:0000256" key="3">
    <source>
        <dbReference type="ARBA" id="ARBA00022692"/>
    </source>
</evidence>
<feature type="binding site" description="covalent" evidence="10 11">
    <location>
        <position position="123"/>
    </location>
    <ligand>
        <name>heme</name>
        <dbReference type="ChEBI" id="CHEBI:30413"/>
    </ligand>
</feature>
<keyword evidence="2 10" id="KW-0349">Heme</keyword>
<dbReference type="GO" id="GO:0020037">
    <property type="term" value="F:heme binding"/>
    <property type="evidence" value="ECO:0007669"/>
    <property type="project" value="InterPro"/>
</dbReference>
<feature type="transmembrane region" description="Helical" evidence="12">
    <location>
        <begin position="12"/>
        <end position="31"/>
    </location>
</feature>
<comment type="subcellular location">
    <subcellularLocation>
        <location evidence="10">Cell membrane</location>
        <topology evidence="10">Single-pass type II membrane protein</topology>
    </subcellularLocation>
    <subcellularLocation>
        <location evidence="1">Membrane</location>
    </subcellularLocation>
</comment>
<gene>
    <name evidence="10 13" type="primary">ccmE</name>
    <name evidence="10" type="synonym">cycJ</name>
    <name evidence="14" type="ORF">FEE96_20915</name>
    <name evidence="13" type="ORF">GP644_05185</name>
</gene>
<comment type="caution">
    <text evidence="13">The sequence shown here is derived from an EMBL/GenBank/DDBJ whole genome shotgun (WGS) entry which is preliminary data.</text>
</comment>
<dbReference type="InterPro" id="IPR012340">
    <property type="entry name" value="NA-bd_OB-fold"/>
</dbReference>
<evidence type="ECO:0000313" key="15">
    <source>
        <dbReference type="Proteomes" id="UP000305041"/>
    </source>
</evidence>
<keyword evidence="3 10" id="KW-0812">Transmembrane</keyword>
<dbReference type="Proteomes" id="UP000441586">
    <property type="component" value="Unassembled WGS sequence"/>
</dbReference>
<dbReference type="NCBIfam" id="NF009727">
    <property type="entry name" value="PRK13254.1-1"/>
    <property type="match status" value="1"/>
</dbReference>
<feature type="binding site" description="axial binding residue" evidence="10 11">
    <location>
        <position position="127"/>
    </location>
    <ligand>
        <name>heme</name>
        <dbReference type="ChEBI" id="CHEBI:30413"/>
    </ligand>
    <ligandPart>
        <name>Fe</name>
        <dbReference type="ChEBI" id="CHEBI:18248"/>
    </ligandPart>
</feature>
<feature type="topological domain" description="Cytoplasmic" evidence="10">
    <location>
        <begin position="1"/>
        <end position="9"/>
    </location>
</feature>
<feature type="topological domain" description="Extracellular" evidence="10">
    <location>
        <begin position="31"/>
        <end position="147"/>
    </location>
</feature>
<dbReference type="PANTHER" id="PTHR34128">
    <property type="entry name" value="CYTOCHROME C-TYPE BIOGENESIS PROTEIN CCME HOMOLOG, MITOCHONDRIAL"/>
    <property type="match status" value="1"/>
</dbReference>
<evidence type="ECO:0000313" key="13">
    <source>
        <dbReference type="EMBL" id="KAE9631704.1"/>
    </source>
</evidence>
<accession>A0A5R8YTL3</accession>
<comment type="function">
    <text evidence="10">Heme chaperone required for the biogenesis of c-type cytochromes. Transiently binds heme delivered by CcmC and transfers the heme to apo-cytochromes in a process facilitated by CcmF and CcmH.</text>
</comment>
<evidence type="ECO:0000256" key="7">
    <source>
        <dbReference type="ARBA" id="ARBA00022989"/>
    </source>
</evidence>
<evidence type="ECO:0000256" key="11">
    <source>
        <dbReference type="PIRSR" id="PIRSR604329-50"/>
    </source>
</evidence>
<dbReference type="GO" id="GO:0005886">
    <property type="term" value="C:plasma membrane"/>
    <property type="evidence" value="ECO:0007669"/>
    <property type="project" value="UniProtKB-SubCell"/>
</dbReference>
<dbReference type="OrthoDB" id="9793584at2"/>
<keyword evidence="10" id="KW-1003">Cell membrane</keyword>
<keyword evidence="4 10" id="KW-0479">Metal-binding</keyword>
<evidence type="ECO:0000256" key="2">
    <source>
        <dbReference type="ARBA" id="ARBA00022617"/>
    </source>
</evidence>
<dbReference type="Gene3D" id="2.40.50.140">
    <property type="entry name" value="Nucleic acid-binding proteins"/>
    <property type="match status" value="1"/>
</dbReference>
<dbReference type="GO" id="GO:0046872">
    <property type="term" value="F:metal ion binding"/>
    <property type="evidence" value="ECO:0007669"/>
    <property type="project" value="UniProtKB-KW"/>
</dbReference>
<evidence type="ECO:0000313" key="14">
    <source>
        <dbReference type="EMBL" id="TLP56435.1"/>
    </source>
</evidence>
<protein>
    <recommendedName>
        <fullName evidence="10">Cytochrome c-type biogenesis protein CcmE</fullName>
    </recommendedName>
    <alternativeName>
        <fullName evidence="10">Cytochrome c maturation protein E</fullName>
    </alternativeName>
    <alternativeName>
        <fullName evidence="10">Heme chaperone CcmE</fullName>
    </alternativeName>
</protein>
<dbReference type="GO" id="GO:0017004">
    <property type="term" value="P:cytochrome complex assembly"/>
    <property type="evidence" value="ECO:0007669"/>
    <property type="project" value="UniProtKB-KW"/>
</dbReference>
<organism evidence="13 16">
    <name type="scientific">Parasedimentitalea maritima</name>
    <dbReference type="NCBI Taxonomy" id="2578117"/>
    <lineage>
        <taxon>Bacteria</taxon>
        <taxon>Pseudomonadati</taxon>
        <taxon>Pseudomonadota</taxon>
        <taxon>Alphaproteobacteria</taxon>
        <taxon>Rhodobacterales</taxon>
        <taxon>Paracoccaceae</taxon>
        <taxon>Parasedimentitalea</taxon>
    </lineage>
</organism>
<keyword evidence="5 10" id="KW-0201">Cytochrome c-type biogenesis</keyword>
<evidence type="ECO:0000256" key="8">
    <source>
        <dbReference type="ARBA" id="ARBA00023004"/>
    </source>
</evidence>
<dbReference type="HAMAP" id="MF_01959">
    <property type="entry name" value="CcmE"/>
    <property type="match status" value="1"/>
</dbReference>
<dbReference type="RefSeq" id="WP_138165076.1">
    <property type="nucleotide sequence ID" value="NZ_VAUA01000013.1"/>
</dbReference>
<evidence type="ECO:0000313" key="16">
    <source>
        <dbReference type="Proteomes" id="UP000441586"/>
    </source>
</evidence>
<dbReference type="InterPro" id="IPR036127">
    <property type="entry name" value="CcmE-like_sf"/>
</dbReference>
<keyword evidence="7 10" id="KW-1133">Transmembrane helix</keyword>